<dbReference type="InterPro" id="IPR000843">
    <property type="entry name" value="HTH_LacI"/>
</dbReference>
<dbReference type="GO" id="GO:0003700">
    <property type="term" value="F:DNA-binding transcription factor activity"/>
    <property type="evidence" value="ECO:0007669"/>
    <property type="project" value="TreeGrafter"/>
</dbReference>
<comment type="caution">
    <text evidence="5">The sequence shown here is derived from an EMBL/GenBank/DDBJ whole genome shotgun (WGS) entry which is preliminary data.</text>
</comment>
<proteinExistence type="predicted"/>
<dbReference type="SUPFAM" id="SSF53822">
    <property type="entry name" value="Periplasmic binding protein-like I"/>
    <property type="match status" value="1"/>
</dbReference>
<dbReference type="EMBL" id="JAHBFI010000020">
    <property type="protein sequence ID" value="MBZ5963354.1"/>
    <property type="molecule type" value="Genomic_DNA"/>
</dbReference>
<evidence type="ECO:0000313" key="6">
    <source>
        <dbReference type="Proteomes" id="UP000752647"/>
    </source>
</evidence>
<dbReference type="CDD" id="cd01544">
    <property type="entry name" value="PBP1_GalR"/>
    <property type="match status" value="1"/>
</dbReference>
<protein>
    <submittedName>
        <fullName evidence="5">LacI family DNA-binding transcriptional regulator</fullName>
    </submittedName>
</protein>
<keyword evidence="1" id="KW-0805">Transcription regulation</keyword>
<organism evidence="5 6">
    <name type="scientific">Leuconostoc gasicomitatum</name>
    <dbReference type="NCBI Taxonomy" id="115778"/>
    <lineage>
        <taxon>Bacteria</taxon>
        <taxon>Bacillati</taxon>
        <taxon>Bacillota</taxon>
        <taxon>Bacilli</taxon>
        <taxon>Lactobacillales</taxon>
        <taxon>Lactobacillaceae</taxon>
        <taxon>Leuconostoc</taxon>
        <taxon>Leuconostoc gelidum group</taxon>
    </lineage>
</organism>
<gene>
    <name evidence="5" type="ORF">KIJ12_09395</name>
</gene>
<evidence type="ECO:0000256" key="2">
    <source>
        <dbReference type="ARBA" id="ARBA00023125"/>
    </source>
</evidence>
<dbReference type="SUPFAM" id="SSF47413">
    <property type="entry name" value="lambda repressor-like DNA-binding domains"/>
    <property type="match status" value="1"/>
</dbReference>
<dbReference type="Proteomes" id="UP000752647">
    <property type="component" value="Unassembled WGS sequence"/>
</dbReference>
<feature type="domain" description="HTH lacI-type" evidence="4">
    <location>
        <begin position="2"/>
        <end position="48"/>
    </location>
</feature>
<name>A0A9Q3T0F3_9LACO</name>
<dbReference type="SMART" id="SM00354">
    <property type="entry name" value="HTH_LACI"/>
    <property type="match status" value="1"/>
</dbReference>
<dbReference type="Gene3D" id="1.10.260.40">
    <property type="entry name" value="lambda repressor-like DNA-binding domains"/>
    <property type="match status" value="1"/>
</dbReference>
<sequence>MVTIKQIASETGVSSSTVSRVLNSDMTLAVSDKTRQQIIDTAKRLAYVKKPKKNKKQRIIHICVLTVFSESREASDTYWRQIYMGIDKAAYQSDIVIDEIIRIEQGIDAMILANFDAVIILGNISKEAITKIRAVNDSIVLVDAAVRYNDITAVNPELSQMTHRILDELYHRGRHHIGFIGGDNDVLELDGTSNSKISDPRFNSYCEWMALHNLSPHSYIGDWRPETGSQGMIALLDDGRAIDALVVASDPIAIGAINILKSYGLEPGKDIDIVSFDNLDIVAYIVPSLTTVELNPLAIGKTALAQAIEMISDGHNWINWTTIPSVLNYRETFRIE</sequence>
<dbReference type="Gene3D" id="3.40.50.2300">
    <property type="match status" value="2"/>
</dbReference>
<dbReference type="RefSeq" id="WP_224144469.1">
    <property type="nucleotide sequence ID" value="NZ_CBCPIF010000001.1"/>
</dbReference>
<dbReference type="Pfam" id="PF13377">
    <property type="entry name" value="Peripla_BP_3"/>
    <property type="match status" value="1"/>
</dbReference>
<evidence type="ECO:0000259" key="4">
    <source>
        <dbReference type="PROSITE" id="PS50932"/>
    </source>
</evidence>
<evidence type="ECO:0000313" key="5">
    <source>
        <dbReference type="EMBL" id="MBZ5963354.1"/>
    </source>
</evidence>
<keyword evidence="3" id="KW-0804">Transcription</keyword>
<dbReference type="InterPro" id="IPR046335">
    <property type="entry name" value="LacI/GalR-like_sensor"/>
</dbReference>
<dbReference type="InterPro" id="IPR010982">
    <property type="entry name" value="Lambda_DNA-bd_dom_sf"/>
</dbReference>
<dbReference type="PANTHER" id="PTHR30146:SF149">
    <property type="entry name" value="HTH-TYPE TRANSCRIPTIONAL REGULATOR EBGR"/>
    <property type="match status" value="1"/>
</dbReference>
<reference evidence="5" key="1">
    <citation type="submission" date="2021-05" db="EMBL/GenBank/DDBJ databases">
        <title>Pangenome of Leuconostoc gelidum warrants species status for Leuconostoc gelidum subsp. gasicomitatum.</title>
        <authorList>
            <person name="Johansson P."/>
            <person name="Sade E."/>
            <person name="Hultman J."/>
            <person name="Auvinen P."/>
            <person name="Bjorkroth J."/>
        </authorList>
    </citation>
    <scope>NUCLEOTIDE SEQUENCE</scope>
    <source>
        <strain evidence="5">A.21.4</strain>
    </source>
</reference>
<dbReference type="GO" id="GO:0000976">
    <property type="term" value="F:transcription cis-regulatory region binding"/>
    <property type="evidence" value="ECO:0007669"/>
    <property type="project" value="TreeGrafter"/>
</dbReference>
<accession>A0A9Q3T0F3</accession>
<evidence type="ECO:0000256" key="3">
    <source>
        <dbReference type="ARBA" id="ARBA00023163"/>
    </source>
</evidence>
<dbReference type="AlphaFoldDB" id="A0A9Q3T0F3"/>
<dbReference type="PROSITE" id="PS50932">
    <property type="entry name" value="HTH_LACI_2"/>
    <property type="match status" value="1"/>
</dbReference>
<keyword evidence="2 5" id="KW-0238">DNA-binding</keyword>
<dbReference type="PANTHER" id="PTHR30146">
    <property type="entry name" value="LACI-RELATED TRANSCRIPTIONAL REPRESSOR"/>
    <property type="match status" value="1"/>
</dbReference>
<dbReference type="InterPro" id="IPR028082">
    <property type="entry name" value="Peripla_BP_I"/>
</dbReference>
<evidence type="ECO:0000256" key="1">
    <source>
        <dbReference type="ARBA" id="ARBA00023015"/>
    </source>
</evidence>
<dbReference type="Pfam" id="PF00356">
    <property type="entry name" value="LacI"/>
    <property type="match status" value="1"/>
</dbReference>
<dbReference type="CDD" id="cd01392">
    <property type="entry name" value="HTH_LacI"/>
    <property type="match status" value="1"/>
</dbReference>